<sequence>MEDRTLLVKTHTRAGLNARTTCHMASNLCSSSTDT</sequence>
<reference evidence="1" key="2">
    <citation type="journal article" date="2015" name="Data Brief">
        <title>Shoot transcriptome of the giant reed, Arundo donax.</title>
        <authorList>
            <person name="Barrero R.A."/>
            <person name="Guerrero F.D."/>
            <person name="Moolhuijzen P."/>
            <person name="Goolsby J.A."/>
            <person name="Tidwell J."/>
            <person name="Bellgard S.E."/>
            <person name="Bellgard M.I."/>
        </authorList>
    </citation>
    <scope>NUCLEOTIDE SEQUENCE</scope>
    <source>
        <tissue evidence="1">Shoot tissue taken approximately 20 cm above the soil surface</tissue>
    </source>
</reference>
<proteinExistence type="predicted"/>
<accession>A0A0A8YLS9</accession>
<protein>
    <submittedName>
        <fullName evidence="1">Uncharacterized protein</fullName>
    </submittedName>
</protein>
<name>A0A0A8YLS9_ARUDO</name>
<evidence type="ECO:0000313" key="1">
    <source>
        <dbReference type="EMBL" id="JAD27184.1"/>
    </source>
</evidence>
<dbReference type="AlphaFoldDB" id="A0A0A8YLS9"/>
<reference evidence="1" key="1">
    <citation type="submission" date="2014-09" db="EMBL/GenBank/DDBJ databases">
        <authorList>
            <person name="Magalhaes I.L.F."/>
            <person name="Oliveira U."/>
            <person name="Santos F.R."/>
            <person name="Vidigal T.H.D.A."/>
            <person name="Brescovit A.D."/>
            <person name="Santos A.J."/>
        </authorList>
    </citation>
    <scope>NUCLEOTIDE SEQUENCE</scope>
    <source>
        <tissue evidence="1">Shoot tissue taken approximately 20 cm above the soil surface</tissue>
    </source>
</reference>
<organism evidence="1">
    <name type="scientific">Arundo donax</name>
    <name type="common">Giant reed</name>
    <name type="synonym">Donax arundinaceus</name>
    <dbReference type="NCBI Taxonomy" id="35708"/>
    <lineage>
        <taxon>Eukaryota</taxon>
        <taxon>Viridiplantae</taxon>
        <taxon>Streptophyta</taxon>
        <taxon>Embryophyta</taxon>
        <taxon>Tracheophyta</taxon>
        <taxon>Spermatophyta</taxon>
        <taxon>Magnoliopsida</taxon>
        <taxon>Liliopsida</taxon>
        <taxon>Poales</taxon>
        <taxon>Poaceae</taxon>
        <taxon>PACMAD clade</taxon>
        <taxon>Arundinoideae</taxon>
        <taxon>Arundineae</taxon>
        <taxon>Arundo</taxon>
    </lineage>
</organism>
<dbReference type="EMBL" id="GBRH01270711">
    <property type="protein sequence ID" value="JAD27184.1"/>
    <property type="molecule type" value="Transcribed_RNA"/>
</dbReference>